<gene>
    <name evidence="1" type="ORF">FBEOM_12727</name>
</gene>
<dbReference type="InterPro" id="IPR001680">
    <property type="entry name" value="WD40_rpt"/>
</dbReference>
<accession>A0A9P5A7N6</accession>
<dbReference type="OrthoDB" id="538223at2759"/>
<proteinExistence type="predicted"/>
<dbReference type="EMBL" id="PVQB02000834">
    <property type="protein sequence ID" value="KAF4333466.1"/>
    <property type="molecule type" value="Genomic_DNA"/>
</dbReference>
<dbReference type="SUPFAM" id="SSF50998">
    <property type="entry name" value="Quinoprotein alcohol dehydrogenase-like"/>
    <property type="match status" value="1"/>
</dbReference>
<protein>
    <submittedName>
        <fullName evidence="1">Heterokaryon incompatibility protein het-E-1</fullName>
    </submittedName>
</protein>
<reference evidence="1" key="2">
    <citation type="submission" date="2020-02" db="EMBL/GenBank/DDBJ databases">
        <title>Identification and distribution of gene clusters putatively required for synthesis of sphingolipid metabolism inhibitors in phylogenetically diverse species of the filamentous fungus Fusarium.</title>
        <authorList>
            <person name="Kim H.-S."/>
            <person name="Busman M."/>
            <person name="Brown D.W."/>
            <person name="Divon H."/>
            <person name="Uhlig S."/>
            <person name="Proctor R.H."/>
        </authorList>
    </citation>
    <scope>NUCLEOTIDE SEQUENCE</scope>
    <source>
        <strain evidence="1">NRRL 25174</strain>
    </source>
</reference>
<dbReference type="PANTHER" id="PTHR10039">
    <property type="entry name" value="AMELOGENIN"/>
    <property type="match status" value="1"/>
</dbReference>
<dbReference type="Gene3D" id="2.130.10.10">
    <property type="entry name" value="YVTN repeat-like/Quinoprotein amine dehydrogenase"/>
    <property type="match status" value="2"/>
</dbReference>
<dbReference type="AlphaFoldDB" id="A0A9P5A7N6"/>
<dbReference type="Pfam" id="PF00400">
    <property type="entry name" value="WD40"/>
    <property type="match status" value="1"/>
</dbReference>
<dbReference type="InterPro" id="IPR015943">
    <property type="entry name" value="WD40/YVTN_repeat-like_dom_sf"/>
</dbReference>
<sequence>MYLIVDALDECLEGLGSLLKLISCLTPRVKWIVSSRNRYEVEEYLEPSSKIGLSLELHEESVCQAVRYFIDYRTRQLVHRKKLKIDLARKVQHHLTQYAQGTFLWVALGLTELYARMLQEIRMSDSCDLYIWLLALASTVFRPLTFSELMAMEQLEQLERPEQLDLDVENLPDAIKECGSFLTKKEQTIVFIHQSARDFLLKESGALLFPSGLMHHHYTISQRSINMLEFLRKDMYCLEHPGASLDVAIRNRPEPDPLDSLKYALVFWYDHIRESYELSTREGIEVEIHFVETIYEFFSKKILFWIEALSLCHNLSIAGKTLLSLRDMPAVLSHPDLTALIEDAIRFLLLFGPVIEDYPLQTYASGLLFSPNKSLIRRIFNQYTPDFIARRPRVEEDWSPILSVFEVSQGTKIRIMSFSRTSKMLALTISNSQLLIWNVSDGSVLRRSKYDNATLLTTSPDLRCLASIIMSNSNDTEGLVQYALELRDLDSNNILWARTLDNREALVMEFAPDGKWLAVCYREELRLYTRQGEAARSWGLQLGPHAKHSDLLPWCLTFSTDCVVLLLRYYDEQDKLAAFDLRTGMQYGCPDLIDEDSDDLCDEHINDANFIPGTHQVMICGSEMGIYLWDVFKGECREWFIHSNYVDCLAFSQTDPWLFIASHGCLSLLDRHQKSLLHDVELPTKEVLKAIEVSYDGKQVAVCSSTTVWLLEVNAILANKPGSDRQEDGFPYISNNGTSIAHYDFENTIEMENQMTGVISTLDTKGIVRGLVNSMAFSPDGQLFAFSDDSSLYSKTYRDIVWRKC</sequence>
<evidence type="ECO:0000313" key="2">
    <source>
        <dbReference type="Proteomes" id="UP000730481"/>
    </source>
</evidence>
<name>A0A9P5A7N6_9HYPO</name>
<dbReference type="InterPro" id="IPR011047">
    <property type="entry name" value="Quinoprotein_ADH-like_sf"/>
</dbReference>
<reference evidence="1" key="1">
    <citation type="journal article" date="2017" name="Mycologia">
        <title>Fusarium algeriense, sp. nov., a novel toxigenic crown rot pathogen of durum wheat from Algeria is nested in the Fusarium burgessii species complex.</title>
        <authorList>
            <person name="Laraba I."/>
            <person name="Keddad A."/>
            <person name="Boureghda H."/>
            <person name="Abdallah N."/>
            <person name="Vaughan M.M."/>
            <person name="Proctor R.H."/>
            <person name="Busman M."/>
            <person name="O'Donnell K."/>
        </authorList>
    </citation>
    <scope>NUCLEOTIDE SEQUENCE</scope>
    <source>
        <strain evidence="1">NRRL 25174</strain>
    </source>
</reference>
<evidence type="ECO:0000313" key="1">
    <source>
        <dbReference type="EMBL" id="KAF4333466.1"/>
    </source>
</evidence>
<organism evidence="1 2">
    <name type="scientific">Fusarium beomiforme</name>
    <dbReference type="NCBI Taxonomy" id="44412"/>
    <lineage>
        <taxon>Eukaryota</taxon>
        <taxon>Fungi</taxon>
        <taxon>Dikarya</taxon>
        <taxon>Ascomycota</taxon>
        <taxon>Pezizomycotina</taxon>
        <taxon>Sordariomycetes</taxon>
        <taxon>Hypocreomycetidae</taxon>
        <taxon>Hypocreales</taxon>
        <taxon>Nectriaceae</taxon>
        <taxon>Fusarium</taxon>
        <taxon>Fusarium burgessii species complex</taxon>
    </lineage>
</organism>
<keyword evidence="2" id="KW-1185">Reference proteome</keyword>
<dbReference type="PANTHER" id="PTHR10039:SF14">
    <property type="entry name" value="NACHT DOMAIN-CONTAINING PROTEIN"/>
    <property type="match status" value="1"/>
</dbReference>
<dbReference type="SUPFAM" id="SSF75011">
    <property type="entry name" value="3-carboxy-cis,cis-mucoante lactonizing enzyme"/>
    <property type="match status" value="1"/>
</dbReference>
<comment type="caution">
    <text evidence="1">The sequence shown here is derived from an EMBL/GenBank/DDBJ whole genome shotgun (WGS) entry which is preliminary data.</text>
</comment>
<dbReference type="Proteomes" id="UP000730481">
    <property type="component" value="Unassembled WGS sequence"/>
</dbReference>